<dbReference type="AlphaFoldDB" id="A0A419SK74"/>
<sequence>MYFPSKKDVWLAFVLWGSNVFCVIPLIIEWNLYVFLIVMPIVGFICWIWFSTGYTIDGDQLIVQSGPIKKSVDIKSIRKIRETKNPLSAPALSLDRLEIIYGRFGDLALVSPQDKQRFIELLQNIQPQIEVELKKK</sequence>
<keyword evidence="4" id="KW-1185">Reference proteome</keyword>
<dbReference type="OrthoDB" id="6658731at2"/>
<comment type="caution">
    <text evidence="3">The sequence shown here is derived from an EMBL/GenBank/DDBJ whole genome shotgun (WGS) entry which is preliminary data.</text>
</comment>
<dbReference type="RefSeq" id="WP_120189646.1">
    <property type="nucleotide sequence ID" value="NZ_MCHY01000008.1"/>
</dbReference>
<evidence type="ECO:0000259" key="2">
    <source>
        <dbReference type="Pfam" id="PF06713"/>
    </source>
</evidence>
<feature type="domain" description="Uncharacterized protein YyaB-like PH" evidence="2">
    <location>
        <begin position="52"/>
        <end position="125"/>
    </location>
</feature>
<name>A0A419SK74_9BACL</name>
<proteinExistence type="predicted"/>
<protein>
    <recommendedName>
        <fullName evidence="2">Uncharacterized protein YyaB-like PH domain-containing protein</fullName>
    </recommendedName>
</protein>
<organism evidence="3 4">
    <name type="scientific">Ammoniphilus oxalaticus</name>
    <dbReference type="NCBI Taxonomy" id="66863"/>
    <lineage>
        <taxon>Bacteria</taxon>
        <taxon>Bacillati</taxon>
        <taxon>Bacillota</taxon>
        <taxon>Bacilli</taxon>
        <taxon>Bacillales</taxon>
        <taxon>Paenibacillaceae</taxon>
        <taxon>Aneurinibacillus group</taxon>
        <taxon>Ammoniphilus</taxon>
    </lineage>
</organism>
<gene>
    <name evidence="3" type="ORF">BEP19_08115</name>
</gene>
<keyword evidence="1" id="KW-0472">Membrane</keyword>
<keyword evidence="1" id="KW-1133">Transmembrane helix</keyword>
<dbReference type="Pfam" id="PF06713">
    <property type="entry name" value="bPH_4"/>
    <property type="match status" value="1"/>
</dbReference>
<dbReference type="EMBL" id="MCHY01000008">
    <property type="protein sequence ID" value="RKD24350.1"/>
    <property type="molecule type" value="Genomic_DNA"/>
</dbReference>
<evidence type="ECO:0000313" key="4">
    <source>
        <dbReference type="Proteomes" id="UP000284219"/>
    </source>
</evidence>
<dbReference type="InterPro" id="IPR009589">
    <property type="entry name" value="PH_YyaB-like"/>
</dbReference>
<dbReference type="Proteomes" id="UP000284219">
    <property type="component" value="Unassembled WGS sequence"/>
</dbReference>
<reference evidence="3 4" key="1">
    <citation type="submission" date="2016-08" db="EMBL/GenBank/DDBJ databases">
        <title>Novel Firmicute Genomes.</title>
        <authorList>
            <person name="Poppleton D.I."/>
            <person name="Gribaldo S."/>
        </authorList>
    </citation>
    <scope>NUCLEOTIDE SEQUENCE [LARGE SCALE GENOMIC DNA]</scope>
    <source>
        <strain evidence="3 4">RAOx-1</strain>
    </source>
</reference>
<evidence type="ECO:0000256" key="1">
    <source>
        <dbReference type="SAM" id="Phobius"/>
    </source>
</evidence>
<evidence type="ECO:0000313" key="3">
    <source>
        <dbReference type="EMBL" id="RKD24350.1"/>
    </source>
</evidence>
<keyword evidence="1" id="KW-0812">Transmembrane</keyword>
<feature type="transmembrane region" description="Helical" evidence="1">
    <location>
        <begin position="32"/>
        <end position="50"/>
    </location>
</feature>
<accession>A0A419SK74</accession>
<dbReference type="GO" id="GO:0030153">
    <property type="term" value="P:bacteriocin immunity"/>
    <property type="evidence" value="ECO:0007669"/>
    <property type="project" value="InterPro"/>
</dbReference>